<dbReference type="Pfam" id="PF25199">
    <property type="entry name" value="nSTAND_NTPase5"/>
    <property type="match status" value="1"/>
</dbReference>
<dbReference type="EMBL" id="NIDE01000005">
    <property type="protein sequence ID" value="OWK42236.1"/>
    <property type="molecule type" value="Genomic_DNA"/>
</dbReference>
<reference evidence="3" key="1">
    <citation type="submission" date="2017-06" db="EMBL/GenBank/DDBJ databases">
        <title>Genome analysis of Fimbriiglobus ruber SP5, the first member of the order Planctomycetales with confirmed chitinolytic capability.</title>
        <authorList>
            <person name="Ravin N.V."/>
            <person name="Rakitin A.L."/>
            <person name="Ivanova A.A."/>
            <person name="Beletsky A.V."/>
            <person name="Kulichevskaya I.S."/>
            <person name="Mardanov A.V."/>
            <person name="Dedysh S.N."/>
        </authorList>
    </citation>
    <scope>NUCLEOTIDE SEQUENCE [LARGE SCALE GENOMIC DNA]</scope>
    <source>
        <strain evidence="3">SP5</strain>
    </source>
</reference>
<feature type="domain" description="Novel STAND NTPase 5" evidence="1">
    <location>
        <begin position="322"/>
        <end position="465"/>
    </location>
</feature>
<comment type="caution">
    <text evidence="2">The sequence shown here is derived from an EMBL/GenBank/DDBJ whole genome shotgun (WGS) entry which is preliminary data.</text>
</comment>
<dbReference type="RefSeq" id="WP_088255432.1">
    <property type="nucleotide sequence ID" value="NZ_NIDE01000005.1"/>
</dbReference>
<evidence type="ECO:0000313" key="3">
    <source>
        <dbReference type="Proteomes" id="UP000214646"/>
    </source>
</evidence>
<dbReference type="InterPro" id="IPR027417">
    <property type="entry name" value="P-loop_NTPase"/>
</dbReference>
<dbReference type="SUPFAM" id="SSF52540">
    <property type="entry name" value="P-loop containing nucleoside triphosphate hydrolases"/>
    <property type="match status" value="1"/>
</dbReference>
<evidence type="ECO:0000259" key="1">
    <source>
        <dbReference type="Pfam" id="PF25199"/>
    </source>
</evidence>
<proteinExistence type="predicted"/>
<dbReference type="OrthoDB" id="247948at2"/>
<gene>
    <name evidence="2" type="ORF">FRUB_04314</name>
</gene>
<protein>
    <submittedName>
        <fullName evidence="2">USG protein</fullName>
    </submittedName>
</protein>
<accession>A0A225DX22</accession>
<dbReference type="InterPro" id="IPR057574">
    <property type="entry name" value="nSTAND_NTPase5_dom"/>
</dbReference>
<keyword evidence="3" id="KW-1185">Reference proteome</keyword>
<sequence length="591" mass="66650">MVIDDKTQVALESICDHLTERSACLFLGAGVNYGIENAKGVRCPLGNDLAEHICRDLLDSPNEKLTLSDAAEMARHKLGSAAVSEYVYRLLDSFPYGTAQLALVQLPWDCIYTTNYDLLVEKAARDKTIVPAGNVFQVFSATDDINKLSEEDIPYYKLHGSADHANTPEGRLILTREDYRHYQKHRTKLFKRLKRDLLGRTLIFVGYSMADDNLREILDACREELNIETLPLSYAVRPGSTPLQETFWREKYNIQLLPLDAAEFLVALKDTWQLQNRVALPLVERQGYAFLLPDADNRFQKIGESFYMVRAPDCTGLANPAAFFKGAEPTWGDIRDKIPPIRDAFDHLMEGIFPELVEPTLKASAYLVTGAAGTGKTTLLRTAAYDLANSYGAIALMHISGTPFDMRFIRPLVDKEQPKRIFIIISHASERIVDIGHFVNALRQHKVPATILLEERLSQWEIAKQYLDTKFVSEEYVLGALSDREINEILAALAKYPTCLGKLEGLPLEEQREHFERLAEKDLLVALRELTSGTNFDAIVRDEYARIPSAIAQRAYVFVAALGRIDRSCLFCTAEGPFRMCPWPLIFRHGG</sequence>
<organism evidence="2 3">
    <name type="scientific">Fimbriiglobus ruber</name>
    <dbReference type="NCBI Taxonomy" id="1908690"/>
    <lineage>
        <taxon>Bacteria</taxon>
        <taxon>Pseudomonadati</taxon>
        <taxon>Planctomycetota</taxon>
        <taxon>Planctomycetia</taxon>
        <taxon>Gemmatales</taxon>
        <taxon>Gemmataceae</taxon>
        <taxon>Fimbriiglobus</taxon>
    </lineage>
</organism>
<dbReference type="Pfam" id="PF13289">
    <property type="entry name" value="SIR2_2"/>
    <property type="match status" value="1"/>
</dbReference>
<dbReference type="Proteomes" id="UP000214646">
    <property type="component" value="Unassembled WGS sequence"/>
</dbReference>
<name>A0A225DX22_9BACT</name>
<evidence type="ECO:0000313" key="2">
    <source>
        <dbReference type="EMBL" id="OWK42236.1"/>
    </source>
</evidence>
<dbReference type="AlphaFoldDB" id="A0A225DX22"/>